<reference evidence="1 2" key="1">
    <citation type="submission" date="2023-07" db="EMBL/GenBank/DDBJ databases">
        <title>Sorghum-associated microbial communities from plants grown in Nebraska, USA.</title>
        <authorList>
            <person name="Schachtman D."/>
        </authorList>
    </citation>
    <scope>NUCLEOTIDE SEQUENCE [LARGE SCALE GENOMIC DNA]</scope>
    <source>
        <strain evidence="1 2">4256</strain>
    </source>
</reference>
<accession>A0ABU1X6A6</accession>
<gene>
    <name evidence="1" type="ORF">J2W40_003964</name>
</gene>
<name>A0ABU1X6A6_SPHXE</name>
<dbReference type="EMBL" id="JAVDWV010000029">
    <property type="protein sequence ID" value="MDR7157116.1"/>
    <property type="molecule type" value="Genomic_DNA"/>
</dbReference>
<comment type="caution">
    <text evidence="1">The sequence shown here is derived from an EMBL/GenBank/DDBJ whole genome shotgun (WGS) entry which is preliminary data.</text>
</comment>
<sequence length="48" mass="5047">MSIDPPSVRRSIFAGGSGSEHVHGLVTAGRGVIVALAMMRHDRLHLPG</sequence>
<protein>
    <submittedName>
        <fullName evidence="1">Uncharacterized protein</fullName>
    </submittedName>
</protein>
<organism evidence="1 2">
    <name type="scientific">Sphingobium xenophagum</name>
    <dbReference type="NCBI Taxonomy" id="121428"/>
    <lineage>
        <taxon>Bacteria</taxon>
        <taxon>Pseudomonadati</taxon>
        <taxon>Pseudomonadota</taxon>
        <taxon>Alphaproteobacteria</taxon>
        <taxon>Sphingomonadales</taxon>
        <taxon>Sphingomonadaceae</taxon>
        <taxon>Sphingobium</taxon>
    </lineage>
</organism>
<dbReference type="Proteomes" id="UP001267638">
    <property type="component" value="Unassembled WGS sequence"/>
</dbReference>
<keyword evidence="2" id="KW-1185">Reference proteome</keyword>
<evidence type="ECO:0000313" key="2">
    <source>
        <dbReference type="Proteomes" id="UP001267638"/>
    </source>
</evidence>
<evidence type="ECO:0000313" key="1">
    <source>
        <dbReference type="EMBL" id="MDR7157116.1"/>
    </source>
</evidence>
<proteinExistence type="predicted"/>